<dbReference type="EMBL" id="JBHSZH010000005">
    <property type="protein sequence ID" value="MFC7080447.1"/>
    <property type="molecule type" value="Genomic_DNA"/>
</dbReference>
<dbReference type="InterPro" id="IPR009409">
    <property type="entry name" value="DUF1059"/>
</dbReference>
<keyword evidence="2" id="KW-1185">Reference proteome</keyword>
<dbReference type="Proteomes" id="UP001596407">
    <property type="component" value="Unassembled WGS sequence"/>
</dbReference>
<organism evidence="1 2">
    <name type="scientific">Halorussus caseinilyticus</name>
    <dbReference type="NCBI Taxonomy" id="3034025"/>
    <lineage>
        <taxon>Archaea</taxon>
        <taxon>Methanobacteriati</taxon>
        <taxon>Methanobacteriota</taxon>
        <taxon>Stenosarchaea group</taxon>
        <taxon>Halobacteria</taxon>
        <taxon>Halobacteriales</taxon>
        <taxon>Haladaptataceae</taxon>
        <taxon>Halorussus</taxon>
    </lineage>
</organism>
<sequence length="54" mass="6346">MPKHMACREQGMDCDFEITDEHEAEMVDFIQIHARSQHDMSVSEDEARDMMETT</sequence>
<evidence type="ECO:0000313" key="2">
    <source>
        <dbReference type="Proteomes" id="UP001596407"/>
    </source>
</evidence>
<dbReference type="Pfam" id="PF06348">
    <property type="entry name" value="DUF1059"/>
    <property type="match status" value="1"/>
</dbReference>
<dbReference type="RefSeq" id="WP_276281695.1">
    <property type="nucleotide sequence ID" value="NZ_CP119809.1"/>
</dbReference>
<reference evidence="1 2" key="1">
    <citation type="journal article" date="2019" name="Int. J. Syst. Evol. Microbiol.">
        <title>The Global Catalogue of Microorganisms (GCM) 10K type strain sequencing project: providing services to taxonomists for standard genome sequencing and annotation.</title>
        <authorList>
            <consortium name="The Broad Institute Genomics Platform"/>
            <consortium name="The Broad Institute Genome Sequencing Center for Infectious Disease"/>
            <person name="Wu L."/>
            <person name="Ma J."/>
        </authorList>
    </citation>
    <scope>NUCLEOTIDE SEQUENCE [LARGE SCALE GENOMIC DNA]</scope>
    <source>
        <strain evidence="1 2">DT72</strain>
    </source>
</reference>
<dbReference type="GeneID" id="79302913"/>
<proteinExistence type="predicted"/>
<dbReference type="AlphaFoldDB" id="A0ABD5WMR2"/>
<evidence type="ECO:0000313" key="1">
    <source>
        <dbReference type="EMBL" id="MFC7080447.1"/>
    </source>
</evidence>
<comment type="caution">
    <text evidence="1">The sequence shown here is derived from an EMBL/GenBank/DDBJ whole genome shotgun (WGS) entry which is preliminary data.</text>
</comment>
<accession>A0ABD5WMR2</accession>
<gene>
    <name evidence="1" type="ORF">ACFQJ6_10305</name>
</gene>
<protein>
    <submittedName>
        <fullName evidence="1">DUF1059 domain-containing protein</fullName>
    </submittedName>
</protein>
<name>A0ABD5WMR2_9EURY</name>